<protein>
    <submittedName>
        <fullName evidence="4">Tetratricopeptide (TPR) repeat protein</fullName>
    </submittedName>
</protein>
<reference evidence="4 5" key="1">
    <citation type="submission" date="2023-07" db="EMBL/GenBank/DDBJ databases">
        <title>Genomic Encyclopedia of Type Strains, Phase IV (KMG-IV): sequencing the most valuable type-strain genomes for metagenomic binning, comparative biology and taxonomic classification.</title>
        <authorList>
            <person name="Goeker M."/>
        </authorList>
    </citation>
    <scope>NUCLEOTIDE SEQUENCE [LARGE SCALE GENOMIC DNA]</scope>
    <source>
        <strain evidence="4 5">DSM 19619</strain>
    </source>
</reference>
<dbReference type="PANTHER" id="PTHR22576">
    <property type="entry name" value="MUCOSA ASSOCIATED LYMPHOID TISSUE LYMPHOMA TRANSLOCATION PROTEIN 1/PARACASPASE"/>
    <property type="match status" value="1"/>
</dbReference>
<dbReference type="SMART" id="SM00671">
    <property type="entry name" value="SEL1"/>
    <property type="match status" value="4"/>
</dbReference>
<dbReference type="PANTHER" id="PTHR22576:SF37">
    <property type="entry name" value="MUCOSA-ASSOCIATED LYMPHOID TISSUE LYMPHOMA TRANSLOCATION PROTEIN 1"/>
    <property type="match status" value="1"/>
</dbReference>
<gene>
    <name evidence="4" type="ORF">QO011_005569</name>
</gene>
<dbReference type="RefSeq" id="WP_307279504.1">
    <property type="nucleotide sequence ID" value="NZ_JAUSVX010000012.1"/>
</dbReference>
<dbReference type="InterPro" id="IPR006597">
    <property type="entry name" value="Sel1-like"/>
</dbReference>
<dbReference type="EMBL" id="JAUSVX010000012">
    <property type="protein sequence ID" value="MDQ0472540.1"/>
    <property type="molecule type" value="Genomic_DNA"/>
</dbReference>
<feature type="domain" description="Caspase family p20" evidence="3">
    <location>
        <begin position="25"/>
        <end position="158"/>
    </location>
</feature>
<feature type="chain" id="PRO_5045571092" evidence="2">
    <location>
        <begin position="26"/>
        <end position="569"/>
    </location>
</feature>
<dbReference type="InterPro" id="IPR052039">
    <property type="entry name" value="Caspase-related_regulators"/>
</dbReference>
<evidence type="ECO:0000256" key="1">
    <source>
        <dbReference type="SAM" id="MobiDB-lite"/>
    </source>
</evidence>
<dbReference type="PROSITE" id="PS50208">
    <property type="entry name" value="CASPASE_P20"/>
    <property type="match status" value="1"/>
</dbReference>
<sequence length="569" mass="59776">MRPHLAAIMVLGLCACFGAAAPVMAKNLAVVVGNNAYQEVPPLQAAVDDARAMSDGLRRAGFTVELVENGTKRQISRALATVEGEIEPGDTVVFHYSGHGFEIDGQNWLLPVDVPAAREGESGLVKDESFNAADIIDRFRAKGAGTVVAILDACRNNPFARSGTRGLGGTRGLARMDAEGGVFIMFSAGSKQEALDKLSSDDPEKTSVFVRSFLPLLGRQDLSLIDMAKETQEKVRALARSVGHDQVPAYYDGIVGRVTLTGALPVARPEAPRPAASATPGRSAASEDIFWQSIQASSDPAMFEAYLAQVDAGAFTGTYKALAAIKLAALRPKPGASPPPPPAPTQEASLTPPQPVARPAAQGATSPEIEACDRAAADRRDPDKPAAIAGVELDMVTAQAAIAACSKAVVLAKPPRRAFYELANAYEKAGSADRAATFYDKAVALGHPLALYHEADRYLAGRGVARSGPMAMSLFLRAADAGFLPALVRVASMYANGQGADRDYRKAAGLYQLAVTAGEPSVYAEYGLLYLYGRGVARDKRKACELFTEGASHGDPAAAASLRSFCQPG</sequence>
<feature type="signal peptide" evidence="2">
    <location>
        <begin position="1"/>
        <end position="25"/>
    </location>
</feature>
<feature type="compositionally biased region" description="Pro residues" evidence="1">
    <location>
        <begin position="335"/>
        <end position="344"/>
    </location>
</feature>
<dbReference type="Pfam" id="PF00656">
    <property type="entry name" value="Peptidase_C14"/>
    <property type="match status" value="1"/>
</dbReference>
<keyword evidence="2" id="KW-0732">Signal</keyword>
<dbReference type="Proteomes" id="UP001242480">
    <property type="component" value="Unassembled WGS sequence"/>
</dbReference>
<dbReference type="SUPFAM" id="SSF52129">
    <property type="entry name" value="Caspase-like"/>
    <property type="match status" value="1"/>
</dbReference>
<dbReference type="Pfam" id="PF08238">
    <property type="entry name" value="Sel1"/>
    <property type="match status" value="3"/>
</dbReference>
<comment type="caution">
    <text evidence="4">The sequence shown here is derived from an EMBL/GenBank/DDBJ whole genome shotgun (WGS) entry which is preliminary data.</text>
</comment>
<evidence type="ECO:0000313" key="5">
    <source>
        <dbReference type="Proteomes" id="UP001242480"/>
    </source>
</evidence>
<name>A0ABU0JE37_9HYPH</name>
<accession>A0ABU0JE37</accession>
<dbReference type="InterPro" id="IPR029030">
    <property type="entry name" value="Caspase-like_dom_sf"/>
</dbReference>
<dbReference type="InterPro" id="IPR011600">
    <property type="entry name" value="Pept_C14_caspase"/>
</dbReference>
<proteinExistence type="predicted"/>
<dbReference type="Gene3D" id="3.40.50.1460">
    <property type="match status" value="1"/>
</dbReference>
<evidence type="ECO:0000259" key="3">
    <source>
        <dbReference type="PROSITE" id="PS50208"/>
    </source>
</evidence>
<evidence type="ECO:0000256" key="2">
    <source>
        <dbReference type="SAM" id="SignalP"/>
    </source>
</evidence>
<keyword evidence="5" id="KW-1185">Reference proteome</keyword>
<dbReference type="Gene3D" id="1.25.40.10">
    <property type="entry name" value="Tetratricopeptide repeat domain"/>
    <property type="match status" value="1"/>
</dbReference>
<dbReference type="InterPro" id="IPR001309">
    <property type="entry name" value="Pept_C14_p20"/>
</dbReference>
<evidence type="ECO:0000313" key="4">
    <source>
        <dbReference type="EMBL" id="MDQ0472540.1"/>
    </source>
</evidence>
<feature type="region of interest" description="Disordered" evidence="1">
    <location>
        <begin position="333"/>
        <end position="367"/>
    </location>
</feature>
<organism evidence="4 5">
    <name type="scientific">Labrys wisconsinensis</name>
    <dbReference type="NCBI Taxonomy" id="425677"/>
    <lineage>
        <taxon>Bacteria</taxon>
        <taxon>Pseudomonadati</taxon>
        <taxon>Pseudomonadota</taxon>
        <taxon>Alphaproteobacteria</taxon>
        <taxon>Hyphomicrobiales</taxon>
        <taxon>Xanthobacteraceae</taxon>
        <taxon>Labrys</taxon>
    </lineage>
</organism>
<dbReference type="InterPro" id="IPR011990">
    <property type="entry name" value="TPR-like_helical_dom_sf"/>
</dbReference>
<dbReference type="SUPFAM" id="SSF81901">
    <property type="entry name" value="HCP-like"/>
    <property type="match status" value="1"/>
</dbReference>
<dbReference type="PROSITE" id="PS51257">
    <property type="entry name" value="PROKAR_LIPOPROTEIN"/>
    <property type="match status" value="1"/>
</dbReference>